<dbReference type="GO" id="GO:0005737">
    <property type="term" value="C:cytoplasm"/>
    <property type="evidence" value="ECO:0007669"/>
    <property type="project" value="UniProtKB-ARBA"/>
</dbReference>
<dbReference type="AlphaFoldDB" id="A0AAD4NZJ9"/>
<dbReference type="FunFam" id="1.10.10.10:FF:000131">
    <property type="entry name" value="la-related protein 1B isoform X2"/>
    <property type="match status" value="1"/>
</dbReference>
<feature type="region of interest" description="Disordered" evidence="3">
    <location>
        <begin position="209"/>
        <end position="306"/>
    </location>
</feature>
<proteinExistence type="predicted"/>
<dbReference type="Gene3D" id="1.10.10.10">
    <property type="entry name" value="Winged helix-like DNA-binding domain superfamily/Winged helix DNA-binding domain"/>
    <property type="match status" value="1"/>
</dbReference>
<feature type="region of interest" description="Disordered" evidence="3">
    <location>
        <begin position="1"/>
        <end position="42"/>
    </location>
</feature>
<dbReference type="Proteomes" id="UP001190926">
    <property type="component" value="Unassembled WGS sequence"/>
</dbReference>
<dbReference type="InterPro" id="IPR006630">
    <property type="entry name" value="La_HTH"/>
</dbReference>
<evidence type="ECO:0000256" key="1">
    <source>
        <dbReference type="ARBA" id="ARBA00022884"/>
    </source>
</evidence>
<dbReference type="EMBL" id="SDAM02003290">
    <property type="protein sequence ID" value="KAH6820781.1"/>
    <property type="molecule type" value="Genomic_DNA"/>
</dbReference>
<comment type="caution">
    <text evidence="5">The sequence shown here is derived from an EMBL/GenBank/DDBJ whole genome shotgun (WGS) entry which is preliminary data.</text>
</comment>
<name>A0AAD4NZJ9_PERFH</name>
<dbReference type="InterPro" id="IPR036388">
    <property type="entry name" value="WH-like_DNA-bd_sf"/>
</dbReference>
<accession>A0AAD4NZJ9</accession>
<feature type="region of interest" description="Disordered" evidence="3">
    <location>
        <begin position="151"/>
        <end position="194"/>
    </location>
</feature>
<dbReference type="InterPro" id="IPR036390">
    <property type="entry name" value="WH_DNA-bd_sf"/>
</dbReference>
<dbReference type="PANTHER" id="PTHR22792:SF132">
    <property type="entry name" value="LA-RELATED PROTEIN 1"/>
    <property type="match status" value="1"/>
</dbReference>
<evidence type="ECO:0000256" key="2">
    <source>
        <dbReference type="PROSITE-ProRule" id="PRU00332"/>
    </source>
</evidence>
<dbReference type="GO" id="GO:0003723">
    <property type="term" value="F:RNA binding"/>
    <property type="evidence" value="ECO:0007669"/>
    <property type="project" value="UniProtKB-UniRule"/>
</dbReference>
<dbReference type="Pfam" id="PF05383">
    <property type="entry name" value="La"/>
    <property type="match status" value="1"/>
</dbReference>
<evidence type="ECO:0000313" key="5">
    <source>
        <dbReference type="EMBL" id="KAH6820781.1"/>
    </source>
</evidence>
<feature type="compositionally biased region" description="Basic and acidic residues" evidence="3">
    <location>
        <begin position="273"/>
        <end position="290"/>
    </location>
</feature>
<feature type="compositionally biased region" description="Polar residues" evidence="3">
    <location>
        <begin position="1"/>
        <end position="16"/>
    </location>
</feature>
<dbReference type="CDD" id="cd07323">
    <property type="entry name" value="LAM"/>
    <property type="match status" value="1"/>
</dbReference>
<dbReference type="PANTHER" id="PTHR22792">
    <property type="entry name" value="LUPUS LA PROTEIN-RELATED"/>
    <property type="match status" value="1"/>
</dbReference>
<feature type="region of interest" description="Disordered" evidence="3">
    <location>
        <begin position="80"/>
        <end position="99"/>
    </location>
</feature>
<feature type="compositionally biased region" description="Polar residues" evidence="3">
    <location>
        <begin position="248"/>
        <end position="259"/>
    </location>
</feature>
<keyword evidence="6" id="KW-1185">Reference proteome</keyword>
<organism evidence="5 6">
    <name type="scientific">Perilla frutescens var. hirtella</name>
    <name type="common">Perilla citriodora</name>
    <name type="synonym">Perilla setoyensis</name>
    <dbReference type="NCBI Taxonomy" id="608512"/>
    <lineage>
        <taxon>Eukaryota</taxon>
        <taxon>Viridiplantae</taxon>
        <taxon>Streptophyta</taxon>
        <taxon>Embryophyta</taxon>
        <taxon>Tracheophyta</taxon>
        <taxon>Spermatophyta</taxon>
        <taxon>Magnoliopsida</taxon>
        <taxon>eudicotyledons</taxon>
        <taxon>Gunneridae</taxon>
        <taxon>Pentapetalae</taxon>
        <taxon>asterids</taxon>
        <taxon>lamiids</taxon>
        <taxon>Lamiales</taxon>
        <taxon>Lamiaceae</taxon>
        <taxon>Nepetoideae</taxon>
        <taxon>Elsholtzieae</taxon>
        <taxon>Perilla</taxon>
    </lineage>
</organism>
<evidence type="ECO:0000256" key="3">
    <source>
        <dbReference type="SAM" id="MobiDB-lite"/>
    </source>
</evidence>
<evidence type="ECO:0000259" key="4">
    <source>
        <dbReference type="PROSITE" id="PS50961"/>
    </source>
</evidence>
<dbReference type="SMART" id="SM00715">
    <property type="entry name" value="LA"/>
    <property type="match status" value="1"/>
</dbReference>
<evidence type="ECO:0000313" key="6">
    <source>
        <dbReference type="Proteomes" id="UP001190926"/>
    </source>
</evidence>
<protein>
    <recommendedName>
        <fullName evidence="4">HTH La-type RNA-binding domain-containing protein</fullName>
    </recommendedName>
</protein>
<dbReference type="SUPFAM" id="SSF46785">
    <property type="entry name" value="Winged helix' DNA-binding domain"/>
    <property type="match status" value="1"/>
</dbReference>
<feature type="compositionally biased region" description="Polar residues" evidence="3">
    <location>
        <begin position="160"/>
        <end position="176"/>
    </location>
</feature>
<reference evidence="5 6" key="1">
    <citation type="journal article" date="2021" name="Nat. Commun.">
        <title>Incipient diploidization of the medicinal plant Perilla within 10,000 years.</title>
        <authorList>
            <person name="Zhang Y."/>
            <person name="Shen Q."/>
            <person name="Leng L."/>
            <person name="Zhang D."/>
            <person name="Chen S."/>
            <person name="Shi Y."/>
            <person name="Ning Z."/>
            <person name="Chen S."/>
        </authorList>
    </citation>
    <scope>NUCLEOTIDE SEQUENCE [LARGE SCALE GENOMIC DNA]</scope>
    <source>
        <strain evidence="6">cv. PC099</strain>
    </source>
</reference>
<gene>
    <name evidence="5" type="ORF">C2S53_018966</name>
</gene>
<keyword evidence="1 2" id="KW-0694">RNA-binding</keyword>
<dbReference type="PROSITE" id="PS50961">
    <property type="entry name" value="HTH_LA"/>
    <property type="match status" value="1"/>
</dbReference>
<sequence>MAATSKSPTSVQAHNSRQSRRHSAARGVQSPPHISLSETVDQEQFVTSCCSAPSDTIPHSKIVDASGSLAVDDSAAGADAQLENSENGGSAKKPAWNKPSSGAAAIAAEVGAVMGAESWPALSDSARASPKSSLVLSNGSIVISEGILAGSLSPKKEPDTSISTPSHVAPIGQSQRSTKRGGDSPNHNRMAANGSLSQAPSMLGAFAGAQQHNAGNPGGSSREYSKEDTHRVSGQRGRSFGGNELHSQHGSFRSNSGPQARTDGSYHHRHGARRDSHRRENFTSQKRDGPRPFVRGPSPNGPFMPPPPPVVMRPFVNPMVYHEVPHVYFVQGPHLDSPRPMPMVSYSPMLFPMTDPQLATKILNQIEYYFSNENLVKDTYLRRNMDSEGWISIKLIATFKKVMQLTDNIHLILDAIQASNVVELQGDKVRRRSDWIKWLMPPAVTSRSIHDSSQDNLAADFNRVALREKAAT</sequence>
<dbReference type="InterPro" id="IPR045180">
    <property type="entry name" value="La_dom_prot"/>
</dbReference>
<feature type="domain" description="HTH La-type RNA-binding" evidence="4">
    <location>
        <begin position="352"/>
        <end position="441"/>
    </location>
</feature>